<dbReference type="Proteomes" id="UP001590951">
    <property type="component" value="Unassembled WGS sequence"/>
</dbReference>
<dbReference type="InterPro" id="IPR036908">
    <property type="entry name" value="RlpA-like_sf"/>
</dbReference>
<dbReference type="Gene3D" id="2.40.40.10">
    <property type="entry name" value="RlpA-like domain"/>
    <property type="match status" value="1"/>
</dbReference>
<proteinExistence type="predicted"/>
<evidence type="ECO:0000256" key="1">
    <source>
        <dbReference type="SAM" id="MobiDB-lite"/>
    </source>
</evidence>
<evidence type="ECO:0000256" key="2">
    <source>
        <dbReference type="SAM" id="SignalP"/>
    </source>
</evidence>
<protein>
    <recommendedName>
        <fullName evidence="5">Expansin-like EG45 domain-containing protein</fullName>
    </recommendedName>
</protein>
<feature type="compositionally biased region" description="Acidic residues" evidence="1">
    <location>
        <begin position="61"/>
        <end position="79"/>
    </location>
</feature>
<feature type="chain" id="PRO_5047522875" description="Expansin-like EG45 domain-containing protein" evidence="2">
    <location>
        <begin position="18"/>
        <end position="350"/>
    </location>
</feature>
<reference evidence="3 4" key="1">
    <citation type="submission" date="2024-09" db="EMBL/GenBank/DDBJ databases">
        <title>Rethinking Asexuality: The Enigmatic Case of Functional Sexual Genes in Lepraria (Stereocaulaceae).</title>
        <authorList>
            <person name="Doellman M."/>
            <person name="Sun Y."/>
            <person name="Barcenas-Pena A."/>
            <person name="Lumbsch H.T."/>
            <person name="Grewe F."/>
        </authorList>
    </citation>
    <scope>NUCLEOTIDE SEQUENCE [LARGE SCALE GENOMIC DNA]</scope>
    <source>
        <strain evidence="3 4">Grewe 0041</strain>
    </source>
</reference>
<organism evidence="3 4">
    <name type="scientific">Lepraria finkii</name>
    <dbReference type="NCBI Taxonomy" id="1340010"/>
    <lineage>
        <taxon>Eukaryota</taxon>
        <taxon>Fungi</taxon>
        <taxon>Dikarya</taxon>
        <taxon>Ascomycota</taxon>
        <taxon>Pezizomycotina</taxon>
        <taxon>Lecanoromycetes</taxon>
        <taxon>OSLEUM clade</taxon>
        <taxon>Lecanoromycetidae</taxon>
        <taxon>Lecanorales</taxon>
        <taxon>Lecanorineae</taxon>
        <taxon>Stereocaulaceae</taxon>
        <taxon>Lepraria</taxon>
    </lineage>
</organism>
<keyword evidence="4" id="KW-1185">Reference proteome</keyword>
<accession>A0ABR4BE11</accession>
<feature type="region of interest" description="Disordered" evidence="1">
    <location>
        <begin position="147"/>
        <end position="203"/>
    </location>
</feature>
<evidence type="ECO:0000313" key="3">
    <source>
        <dbReference type="EMBL" id="KAL2056081.1"/>
    </source>
</evidence>
<sequence>MLLTHILFLAFALLAGAARWSGHHYWHYHERSTEVASSSPVTLANSPAEAAVFVQERSPASEDEDEQDECSDEDEEDDITNGQQASGQVAGGAPVQVPSSSSSSSTPPPSPALGQSNGRVGKNAFYVRPGSEYGNRIYQKPYSNVTSSQAAAQLPPPIIKGNPQGGSNEVNNPTAGEGQAQQDIAPAAAPAASSSAPAAAPSTAASGNVDLAAGVYQASFTNYGAGDSFGSPNCNTPTAACGWYSNPGYNAAVSQALFGVGPGGGAGPVCGNCYKLMPEGGTSIVVKVNNLCPADGNPLCAQSVDVDVNFDLCIDDGAGPAMFGDGSQQLNGTAIQVSCSEWTGSENLTS</sequence>
<name>A0ABR4BE11_9LECA</name>
<dbReference type="EMBL" id="JBHFEH010000009">
    <property type="protein sequence ID" value="KAL2056081.1"/>
    <property type="molecule type" value="Genomic_DNA"/>
</dbReference>
<feature type="compositionally biased region" description="Low complexity" evidence="1">
    <location>
        <begin position="82"/>
        <end position="105"/>
    </location>
</feature>
<gene>
    <name evidence="3" type="ORF">ABVK25_003724</name>
</gene>
<keyword evidence="2" id="KW-0732">Signal</keyword>
<feature type="compositionally biased region" description="Low complexity" evidence="1">
    <location>
        <begin position="185"/>
        <end position="203"/>
    </location>
</feature>
<dbReference type="SUPFAM" id="SSF50685">
    <property type="entry name" value="Barwin-like endoglucanases"/>
    <property type="match status" value="1"/>
</dbReference>
<evidence type="ECO:0000313" key="4">
    <source>
        <dbReference type="Proteomes" id="UP001590951"/>
    </source>
</evidence>
<dbReference type="Pfam" id="PF22514">
    <property type="entry name" value="EXPB1_D1"/>
    <property type="match status" value="1"/>
</dbReference>
<evidence type="ECO:0008006" key="5">
    <source>
        <dbReference type="Google" id="ProtNLM"/>
    </source>
</evidence>
<feature type="compositionally biased region" description="Polar residues" evidence="1">
    <location>
        <begin position="165"/>
        <end position="182"/>
    </location>
</feature>
<comment type="caution">
    <text evidence="3">The sequence shown here is derived from an EMBL/GenBank/DDBJ whole genome shotgun (WGS) entry which is preliminary data.</text>
</comment>
<feature type="signal peptide" evidence="2">
    <location>
        <begin position="1"/>
        <end position="17"/>
    </location>
</feature>
<feature type="region of interest" description="Disordered" evidence="1">
    <location>
        <begin position="56"/>
        <end position="126"/>
    </location>
</feature>